<dbReference type="Gene3D" id="1.10.10.60">
    <property type="entry name" value="Homeodomain-like"/>
    <property type="match status" value="1"/>
</dbReference>
<reference evidence="1" key="1">
    <citation type="submission" date="2020-01" db="EMBL/GenBank/DDBJ databases">
        <title>Genome Sequencing of Three Apophysomyces-Like Fungal Strains Confirms a Novel Fungal Genus in the Mucoromycota with divergent Burkholderia-like Endosymbiotic Bacteria.</title>
        <authorList>
            <person name="Stajich J.E."/>
            <person name="Macias A.M."/>
            <person name="Carter-House D."/>
            <person name="Lovett B."/>
            <person name="Kasson L.R."/>
            <person name="Berry K."/>
            <person name="Grigoriev I."/>
            <person name="Chang Y."/>
            <person name="Spatafora J."/>
            <person name="Kasson M.T."/>
        </authorList>
    </citation>
    <scope>NUCLEOTIDE SEQUENCE</scope>
    <source>
        <strain evidence="1">NRRL A-21654</strain>
    </source>
</reference>
<keyword evidence="2" id="KW-1185">Reference proteome</keyword>
<name>A0A8H7EKW9_9FUNG</name>
<dbReference type="OrthoDB" id="2299976at2759"/>
<evidence type="ECO:0000313" key="1">
    <source>
        <dbReference type="EMBL" id="KAF7720616.1"/>
    </source>
</evidence>
<sequence length="63" mass="7510">NVSMTNEQRDHIYIKKQEIPKMTLTELATWARRAFQLEKEPDITTISRILKRKREGSPEPTRK</sequence>
<feature type="non-terminal residue" evidence="1">
    <location>
        <position position="1"/>
    </location>
</feature>
<gene>
    <name evidence="1" type="ORF">EC973_006930</name>
</gene>
<dbReference type="Proteomes" id="UP000605846">
    <property type="component" value="Unassembled WGS sequence"/>
</dbReference>
<organism evidence="1 2">
    <name type="scientific">Apophysomyces ossiformis</name>
    <dbReference type="NCBI Taxonomy" id="679940"/>
    <lineage>
        <taxon>Eukaryota</taxon>
        <taxon>Fungi</taxon>
        <taxon>Fungi incertae sedis</taxon>
        <taxon>Mucoromycota</taxon>
        <taxon>Mucoromycotina</taxon>
        <taxon>Mucoromycetes</taxon>
        <taxon>Mucorales</taxon>
        <taxon>Mucorineae</taxon>
        <taxon>Mucoraceae</taxon>
        <taxon>Apophysomyces</taxon>
    </lineage>
</organism>
<evidence type="ECO:0000313" key="2">
    <source>
        <dbReference type="Proteomes" id="UP000605846"/>
    </source>
</evidence>
<feature type="non-terminal residue" evidence="1">
    <location>
        <position position="63"/>
    </location>
</feature>
<dbReference type="AlphaFoldDB" id="A0A8H7EKW9"/>
<proteinExistence type="predicted"/>
<accession>A0A8H7EKW9</accession>
<comment type="caution">
    <text evidence="1">The sequence shown here is derived from an EMBL/GenBank/DDBJ whole genome shotgun (WGS) entry which is preliminary data.</text>
</comment>
<dbReference type="EMBL" id="JABAYA010000476">
    <property type="protein sequence ID" value="KAF7720616.1"/>
    <property type="molecule type" value="Genomic_DNA"/>
</dbReference>
<protein>
    <submittedName>
        <fullName evidence="1">Uncharacterized protein</fullName>
    </submittedName>
</protein>